<sequence length="564" mass="60856">MTTSITEKSQDEPRGSTAGHEKNDSQSDAPTLHEPDQDGVDRTPGDGTPKDEEQEWVVGWKLASLMISITLAAFLMLLDMSIIVTAIPQITSDFHSLQDIGWYGSSYNLASAALQPLSGKLYTYFNTRWLFLGFLFLFELGCLICGVAQNSITLIMGRTVAGIGSSGIQNGALTMVAASVPLHKRPALVGILMAGAQLGLVIGPLLGGAFTEYTTWRWCFYINLPIGAVCTALILFVHVPDRRVRTNDTPRQIITSKLDLTGFVLFAPFTVMFLLALQWGGIDYDWDSATIIGLFCGGGALFAIFMYWEYRVGDGAMIPIPVIRTRQVWTACLTQLFLFSTVIVASYYMPIYFQSIKEATPFESGVDMLPSILSQLAAAISSGILAQKVGYYLPFATTSAVLSAIANGLLSTMGPHTKTVTWAGYQILAGFSRGLGMQMSIIAVQAHTSAEMTSVATAVLVFSQAFGGAIFVSIANVIFNNKLHDELVSRLPNLDADTIIDAGASGVRKVVSTKELPEALMSYSNAVNATFYLAVAASCVMFFTSFGIGWKDIRKKAPARAGDA</sequence>
<dbReference type="GO" id="GO:0022857">
    <property type="term" value="F:transmembrane transporter activity"/>
    <property type="evidence" value="ECO:0007669"/>
    <property type="project" value="InterPro"/>
</dbReference>
<feature type="transmembrane region" description="Helical" evidence="9">
    <location>
        <begin position="368"/>
        <end position="386"/>
    </location>
</feature>
<feature type="region of interest" description="Disordered" evidence="8">
    <location>
        <begin position="1"/>
        <end position="52"/>
    </location>
</feature>
<accession>A0A3M2S0U7</accession>
<feature type="transmembrane region" description="Helical" evidence="9">
    <location>
        <begin position="260"/>
        <end position="282"/>
    </location>
</feature>
<protein>
    <recommendedName>
        <fullName evidence="10">Major facilitator superfamily (MFS) profile domain-containing protein</fullName>
    </recommendedName>
</protein>
<feature type="transmembrane region" description="Helical" evidence="9">
    <location>
        <begin position="129"/>
        <end position="148"/>
    </location>
</feature>
<evidence type="ECO:0000256" key="2">
    <source>
        <dbReference type="ARBA" id="ARBA00007520"/>
    </source>
</evidence>
<feature type="transmembrane region" description="Helical" evidence="9">
    <location>
        <begin position="328"/>
        <end position="348"/>
    </location>
</feature>
<keyword evidence="3" id="KW-0813">Transport</keyword>
<proteinExistence type="inferred from homology"/>
<feature type="compositionally biased region" description="Basic and acidic residues" evidence="8">
    <location>
        <begin position="8"/>
        <end position="51"/>
    </location>
</feature>
<reference evidence="11 12" key="1">
    <citation type="submission" date="2017-06" db="EMBL/GenBank/DDBJ databases">
        <title>Comparative genomic analysis of Ambrosia Fusariam Clade fungi.</title>
        <authorList>
            <person name="Stajich J.E."/>
            <person name="Carrillo J."/>
            <person name="Kijimoto T."/>
            <person name="Eskalen A."/>
            <person name="O'Donnell K."/>
            <person name="Kasson M."/>
        </authorList>
    </citation>
    <scope>NUCLEOTIDE SEQUENCE [LARGE SCALE GENOMIC DNA]</scope>
    <source>
        <strain evidence="11">UCR3666</strain>
    </source>
</reference>
<keyword evidence="5 9" id="KW-1133">Transmembrane helix</keyword>
<dbReference type="GO" id="GO:0005886">
    <property type="term" value="C:plasma membrane"/>
    <property type="evidence" value="ECO:0007669"/>
    <property type="project" value="TreeGrafter"/>
</dbReference>
<keyword evidence="6 9" id="KW-0472">Membrane</keyword>
<dbReference type="Gene3D" id="1.20.1250.20">
    <property type="entry name" value="MFS general substrate transporter like domains"/>
    <property type="match status" value="2"/>
</dbReference>
<dbReference type="InterPro" id="IPR036259">
    <property type="entry name" value="MFS_trans_sf"/>
</dbReference>
<dbReference type="PANTHER" id="PTHR23501">
    <property type="entry name" value="MAJOR FACILITATOR SUPERFAMILY"/>
    <property type="match status" value="1"/>
</dbReference>
<evidence type="ECO:0000256" key="1">
    <source>
        <dbReference type="ARBA" id="ARBA00004141"/>
    </source>
</evidence>
<evidence type="ECO:0000256" key="7">
    <source>
        <dbReference type="ARBA" id="ARBA00023180"/>
    </source>
</evidence>
<feature type="transmembrane region" description="Helical" evidence="9">
    <location>
        <begin position="62"/>
        <end position="87"/>
    </location>
</feature>
<dbReference type="FunFam" id="1.20.1720.10:FF:000012">
    <property type="entry name" value="MFS toxin efflux pump (AflT)"/>
    <property type="match status" value="1"/>
</dbReference>
<dbReference type="Pfam" id="PF07690">
    <property type="entry name" value="MFS_1"/>
    <property type="match status" value="1"/>
</dbReference>
<dbReference type="PANTHER" id="PTHR23501:SF193">
    <property type="entry name" value="MULTIDRUG TRANSPORTER, PUTATIVE (AFU_ORTHOLOGUE AFUA_8G00940)-RELATED"/>
    <property type="match status" value="1"/>
</dbReference>
<dbReference type="InterPro" id="IPR020846">
    <property type="entry name" value="MFS_dom"/>
</dbReference>
<gene>
    <name evidence="11" type="ORF">CDV36_009175</name>
</gene>
<evidence type="ECO:0000256" key="8">
    <source>
        <dbReference type="SAM" id="MobiDB-lite"/>
    </source>
</evidence>
<dbReference type="Proteomes" id="UP000277212">
    <property type="component" value="Unassembled WGS sequence"/>
</dbReference>
<name>A0A3M2S0U7_9HYPO</name>
<evidence type="ECO:0000313" key="11">
    <source>
        <dbReference type="EMBL" id="RMJ11171.1"/>
    </source>
</evidence>
<dbReference type="CDD" id="cd17502">
    <property type="entry name" value="MFS_Azr1_MDR_like"/>
    <property type="match status" value="1"/>
</dbReference>
<keyword evidence="4 9" id="KW-0812">Transmembrane</keyword>
<feature type="transmembrane region" description="Helical" evidence="9">
    <location>
        <begin position="391"/>
        <end position="410"/>
    </location>
</feature>
<dbReference type="EMBL" id="NKUJ01000176">
    <property type="protein sequence ID" value="RMJ11171.1"/>
    <property type="molecule type" value="Genomic_DNA"/>
</dbReference>
<feature type="transmembrane region" description="Helical" evidence="9">
    <location>
        <begin position="456"/>
        <end position="479"/>
    </location>
</feature>
<dbReference type="SUPFAM" id="SSF103473">
    <property type="entry name" value="MFS general substrate transporter"/>
    <property type="match status" value="1"/>
</dbReference>
<evidence type="ECO:0000256" key="6">
    <source>
        <dbReference type="ARBA" id="ARBA00023136"/>
    </source>
</evidence>
<feature type="transmembrane region" description="Helical" evidence="9">
    <location>
        <begin position="218"/>
        <end position="239"/>
    </location>
</feature>
<dbReference type="InterPro" id="IPR011701">
    <property type="entry name" value="MFS"/>
</dbReference>
<comment type="caution">
    <text evidence="11">The sequence shown here is derived from an EMBL/GenBank/DDBJ whole genome shotgun (WGS) entry which is preliminary data.</text>
</comment>
<evidence type="ECO:0000259" key="10">
    <source>
        <dbReference type="PROSITE" id="PS50850"/>
    </source>
</evidence>
<evidence type="ECO:0000313" key="12">
    <source>
        <dbReference type="Proteomes" id="UP000277212"/>
    </source>
</evidence>
<dbReference type="AlphaFoldDB" id="A0A3M2S0U7"/>
<keyword evidence="12" id="KW-1185">Reference proteome</keyword>
<feature type="transmembrane region" description="Helical" evidence="9">
    <location>
        <begin position="187"/>
        <end position="206"/>
    </location>
</feature>
<feature type="transmembrane region" description="Helical" evidence="9">
    <location>
        <begin position="422"/>
        <end position="444"/>
    </location>
</feature>
<evidence type="ECO:0000256" key="4">
    <source>
        <dbReference type="ARBA" id="ARBA00022692"/>
    </source>
</evidence>
<dbReference type="OrthoDB" id="10021397at2759"/>
<feature type="transmembrane region" description="Helical" evidence="9">
    <location>
        <begin position="529"/>
        <end position="550"/>
    </location>
</feature>
<comment type="similarity">
    <text evidence="2">Belongs to the major facilitator superfamily. TCR/Tet family.</text>
</comment>
<evidence type="ECO:0000256" key="3">
    <source>
        <dbReference type="ARBA" id="ARBA00022448"/>
    </source>
</evidence>
<evidence type="ECO:0000256" key="9">
    <source>
        <dbReference type="SAM" id="Phobius"/>
    </source>
</evidence>
<dbReference type="FunFam" id="1.20.1250.20:FF:000196">
    <property type="entry name" value="MFS toxin efflux pump (AflT)"/>
    <property type="match status" value="1"/>
</dbReference>
<organism evidence="11 12">
    <name type="scientific">Fusarium kuroshium</name>
    <dbReference type="NCBI Taxonomy" id="2010991"/>
    <lineage>
        <taxon>Eukaryota</taxon>
        <taxon>Fungi</taxon>
        <taxon>Dikarya</taxon>
        <taxon>Ascomycota</taxon>
        <taxon>Pezizomycotina</taxon>
        <taxon>Sordariomycetes</taxon>
        <taxon>Hypocreomycetidae</taxon>
        <taxon>Hypocreales</taxon>
        <taxon>Nectriaceae</taxon>
        <taxon>Fusarium</taxon>
        <taxon>Fusarium solani species complex</taxon>
    </lineage>
</organism>
<feature type="transmembrane region" description="Helical" evidence="9">
    <location>
        <begin position="288"/>
        <end position="308"/>
    </location>
</feature>
<comment type="subcellular location">
    <subcellularLocation>
        <location evidence="1">Membrane</location>
        <topology evidence="1">Multi-pass membrane protein</topology>
    </subcellularLocation>
</comment>
<feature type="domain" description="Major facilitator superfamily (MFS) profile" evidence="10">
    <location>
        <begin position="65"/>
        <end position="553"/>
    </location>
</feature>
<dbReference type="PROSITE" id="PS50850">
    <property type="entry name" value="MFS"/>
    <property type="match status" value="1"/>
</dbReference>
<evidence type="ECO:0000256" key="5">
    <source>
        <dbReference type="ARBA" id="ARBA00022989"/>
    </source>
</evidence>
<keyword evidence="7" id="KW-0325">Glycoprotein</keyword>